<dbReference type="Proteomes" id="UP001304650">
    <property type="component" value="Chromosome"/>
</dbReference>
<reference evidence="2" key="1">
    <citation type="submission" date="2022-02" db="EMBL/GenBank/DDBJ databases">
        <title>Paenibacillus sp. MBLB1832 Whole Genome Shotgun Sequencing.</title>
        <authorList>
            <person name="Hwang C.Y."/>
            <person name="Cho E.-S."/>
            <person name="Seo M.-J."/>
        </authorList>
    </citation>
    <scope>NUCLEOTIDE SEQUENCE</scope>
    <source>
        <strain evidence="2">MBLB1832</strain>
    </source>
</reference>
<protein>
    <submittedName>
        <fullName evidence="2">Alpha-E domain-containing protein</fullName>
    </submittedName>
</protein>
<name>A0AA96RJ32_9BACL</name>
<dbReference type="Pfam" id="PF04168">
    <property type="entry name" value="Alpha-E"/>
    <property type="match status" value="1"/>
</dbReference>
<sequence>MVMMGRTAEALFWIGRYSERTENHARLIDVYYHIREDREGSSSQAWSRLIDTIGDRTAFTEQFGNFTEQNVLQYITLDKNNANSLLACTNHARANLRNIREKMPSELWDILNGLYLWLKEKEVRDITNDSPHLFYRFIRDTLSMFQGAATSVMPRQNEWHFVEAGRYLERAENLLRLLQSLCAEYAREDFNSYPLMLAVLKSVSGYESYRKEYADTVNLNTIIKFLMLNETFPRSVSFAIQSLERSFKGIQLDDPELNNAVHKLEKLAGKVKANLACMDEDDMQSGKLEATLQSLRDSCNLMGARMSKVFFPSREEVIA</sequence>
<dbReference type="AlphaFoldDB" id="A0AA96RJ32"/>
<keyword evidence="3" id="KW-1185">Reference proteome</keyword>
<dbReference type="KEGG" id="proo:MJB10_20385"/>
<gene>
    <name evidence="2" type="ORF">MJB10_20385</name>
</gene>
<dbReference type="PANTHER" id="PTHR34595">
    <property type="entry name" value="BLR5612 PROTEIN"/>
    <property type="match status" value="1"/>
</dbReference>
<evidence type="ECO:0000313" key="2">
    <source>
        <dbReference type="EMBL" id="WNR43445.1"/>
    </source>
</evidence>
<accession>A0AA96RJ32</accession>
<feature type="domain" description="DUF403" evidence="1">
    <location>
        <begin position="3"/>
        <end position="311"/>
    </location>
</feature>
<dbReference type="InterPro" id="IPR007296">
    <property type="entry name" value="DUF403"/>
</dbReference>
<proteinExistence type="predicted"/>
<dbReference type="InterPro" id="IPR051680">
    <property type="entry name" value="ATP-dep_Glu-Cys_Ligase-2"/>
</dbReference>
<dbReference type="PANTHER" id="PTHR34595:SF7">
    <property type="entry name" value="SLL1039 PROTEIN"/>
    <property type="match status" value="1"/>
</dbReference>
<evidence type="ECO:0000259" key="1">
    <source>
        <dbReference type="Pfam" id="PF04168"/>
    </source>
</evidence>
<dbReference type="RefSeq" id="WP_314797702.1">
    <property type="nucleotide sequence ID" value="NZ_CP130319.1"/>
</dbReference>
<organism evidence="2 3">
    <name type="scientific">Paenibacillus roseopurpureus</name>
    <dbReference type="NCBI Taxonomy" id="2918901"/>
    <lineage>
        <taxon>Bacteria</taxon>
        <taxon>Bacillati</taxon>
        <taxon>Bacillota</taxon>
        <taxon>Bacilli</taxon>
        <taxon>Bacillales</taxon>
        <taxon>Paenibacillaceae</taxon>
        <taxon>Paenibacillus</taxon>
    </lineage>
</organism>
<dbReference type="EMBL" id="CP130319">
    <property type="protein sequence ID" value="WNR43445.1"/>
    <property type="molecule type" value="Genomic_DNA"/>
</dbReference>
<evidence type="ECO:0000313" key="3">
    <source>
        <dbReference type="Proteomes" id="UP001304650"/>
    </source>
</evidence>